<feature type="compositionally biased region" description="Basic and acidic residues" evidence="1">
    <location>
        <begin position="675"/>
        <end position="687"/>
    </location>
</feature>
<feature type="region of interest" description="Disordered" evidence="1">
    <location>
        <begin position="168"/>
        <end position="190"/>
    </location>
</feature>
<keyword evidence="4" id="KW-1185">Reference proteome</keyword>
<evidence type="ECO:0000256" key="1">
    <source>
        <dbReference type="SAM" id="MobiDB-lite"/>
    </source>
</evidence>
<feature type="compositionally biased region" description="Acidic residues" evidence="1">
    <location>
        <begin position="357"/>
        <end position="374"/>
    </location>
</feature>
<feature type="compositionally biased region" description="Polar residues" evidence="1">
    <location>
        <begin position="530"/>
        <end position="539"/>
    </location>
</feature>
<evidence type="ECO:0000259" key="2">
    <source>
        <dbReference type="Pfam" id="PF20253"/>
    </source>
</evidence>
<feature type="compositionally biased region" description="Polar residues" evidence="1">
    <location>
        <begin position="426"/>
        <end position="438"/>
    </location>
</feature>
<dbReference type="AlphaFoldDB" id="A0AAD7ANK4"/>
<feature type="compositionally biased region" description="Acidic residues" evidence="1">
    <location>
        <begin position="383"/>
        <end position="394"/>
    </location>
</feature>
<name>A0AAD7ANK4_9AGAR</name>
<feature type="domain" description="DUF6604" evidence="2">
    <location>
        <begin position="30"/>
        <end position="163"/>
    </location>
</feature>
<feature type="region of interest" description="Disordered" evidence="1">
    <location>
        <begin position="501"/>
        <end position="543"/>
    </location>
</feature>
<comment type="caution">
    <text evidence="3">The sequence shown here is derived from an EMBL/GenBank/DDBJ whole genome shotgun (WGS) entry which is preliminary data.</text>
</comment>
<feature type="region of interest" description="Disordered" evidence="1">
    <location>
        <begin position="1"/>
        <end position="22"/>
    </location>
</feature>
<accession>A0AAD7ANK4</accession>
<evidence type="ECO:0000313" key="3">
    <source>
        <dbReference type="EMBL" id="KAJ7363753.1"/>
    </source>
</evidence>
<dbReference type="Pfam" id="PF20253">
    <property type="entry name" value="DUF6604"/>
    <property type="match status" value="1"/>
</dbReference>
<organism evidence="3 4">
    <name type="scientific">Mycena albidolilacea</name>
    <dbReference type="NCBI Taxonomy" id="1033008"/>
    <lineage>
        <taxon>Eukaryota</taxon>
        <taxon>Fungi</taxon>
        <taxon>Dikarya</taxon>
        <taxon>Basidiomycota</taxon>
        <taxon>Agaricomycotina</taxon>
        <taxon>Agaricomycetes</taxon>
        <taxon>Agaricomycetidae</taxon>
        <taxon>Agaricales</taxon>
        <taxon>Marasmiineae</taxon>
        <taxon>Mycenaceae</taxon>
        <taxon>Mycena</taxon>
    </lineage>
</organism>
<reference evidence="3" key="1">
    <citation type="submission" date="2023-03" db="EMBL/GenBank/DDBJ databases">
        <title>Massive genome expansion in bonnet fungi (Mycena s.s.) driven by repeated elements and novel gene families across ecological guilds.</title>
        <authorList>
            <consortium name="Lawrence Berkeley National Laboratory"/>
            <person name="Harder C.B."/>
            <person name="Miyauchi S."/>
            <person name="Viragh M."/>
            <person name="Kuo A."/>
            <person name="Thoen E."/>
            <person name="Andreopoulos B."/>
            <person name="Lu D."/>
            <person name="Skrede I."/>
            <person name="Drula E."/>
            <person name="Henrissat B."/>
            <person name="Morin E."/>
            <person name="Kohler A."/>
            <person name="Barry K."/>
            <person name="LaButti K."/>
            <person name="Morin E."/>
            <person name="Salamov A."/>
            <person name="Lipzen A."/>
            <person name="Mereny Z."/>
            <person name="Hegedus B."/>
            <person name="Baldrian P."/>
            <person name="Stursova M."/>
            <person name="Weitz H."/>
            <person name="Taylor A."/>
            <person name="Grigoriev I.V."/>
            <person name="Nagy L.G."/>
            <person name="Martin F."/>
            <person name="Kauserud H."/>
        </authorList>
    </citation>
    <scope>NUCLEOTIDE SEQUENCE</scope>
    <source>
        <strain evidence="3">CBHHK002</strain>
    </source>
</reference>
<feature type="region of interest" description="Disordered" evidence="1">
    <location>
        <begin position="572"/>
        <end position="610"/>
    </location>
</feature>
<feature type="compositionally biased region" description="Basic and acidic residues" evidence="1">
    <location>
        <begin position="595"/>
        <end position="610"/>
    </location>
</feature>
<feature type="region of interest" description="Disordered" evidence="1">
    <location>
        <begin position="333"/>
        <end position="446"/>
    </location>
</feature>
<evidence type="ECO:0000313" key="4">
    <source>
        <dbReference type="Proteomes" id="UP001218218"/>
    </source>
</evidence>
<protein>
    <recommendedName>
        <fullName evidence="2">DUF6604 domain-containing protein</fullName>
    </recommendedName>
</protein>
<dbReference type="EMBL" id="JARIHO010000003">
    <property type="protein sequence ID" value="KAJ7363753.1"/>
    <property type="molecule type" value="Genomic_DNA"/>
</dbReference>
<dbReference type="InterPro" id="IPR046539">
    <property type="entry name" value="DUF6604"/>
</dbReference>
<proteinExistence type="predicted"/>
<gene>
    <name evidence="3" type="ORF">DFH08DRAFT_258387</name>
</gene>
<feature type="region of interest" description="Disordered" evidence="1">
    <location>
        <begin position="637"/>
        <end position="697"/>
    </location>
</feature>
<feature type="compositionally biased region" description="Polar residues" evidence="1">
    <location>
        <begin position="173"/>
        <end position="190"/>
    </location>
</feature>
<sequence>MARTSKNPRKDPQQSRRPRRPANIEFASSRYKKHDAYISRWLVQTAKAHGIPIIAPPNSKYPIDIKEYLTLSRKLIKLGAQPPSTLEIRLNATIKLRTRCWKWHQKATPKHPSNRTHLAFIGTMRQLRELWFYTPHAYDTSDSEWEPASALQLVSEPEDIDIDEVGSLADWNQPDNDPTLYDQSTTPPDETLLQTNSYSAGEMRTRSFALSYPTYPGRNTYLRQNDDRGHAEEEHTMEFMQPTFLAGSDSGPNFVDEESVTTSENADEEGNLVGTEYSTHSRDEEDRIVSAHQPFSYEQETRAAGRDKEAISASSKSRSTYLYFCLDANRSARRAEGRMESGPRTFAPKNTGLDPDIGSDEEETIANLVEDADDGVVSGSCSGDEESIVESEENVGERSSIWSSRYGTYSRHNEDRAPPVQPFSGEETSQPGSNQQTCSDEEEDIAESDCFTSRNRATFSRLAADECQIMEHYQPQFAGESTGVHLNTYYDHEGRVTELAQGADDGVDSDAESGSDEESAELEDAGDRNSLGSSRYGTSSRHHEATLDQDVGYIAEWDRYTYPGDGNNCIDWGGREDDDRDAGENASCTGSSQDRGSEQDASFRESTQHARNDTSYGCLYRVGSEVHSRYDMDTAGEEANCAGSNQNTGSDGGEDDGPSDLYDPGSADEDCMVDSDQHAGEDRDSDPGFHNVGETSQYADYPDNIQRAAASGQLFLGKEICTRVITKMQVPTTKMSRNGVAIHILAEILVRTGTALTQTMVYTTQVRASAMKTAWSNMLARTVTVVLARTILNVVKALPSRAKWKLGLRAPIGSAPRRILIAAAT</sequence>
<dbReference type="Proteomes" id="UP001218218">
    <property type="component" value="Unassembled WGS sequence"/>
</dbReference>
<feature type="compositionally biased region" description="Acidic residues" evidence="1">
    <location>
        <begin position="505"/>
        <end position="524"/>
    </location>
</feature>